<dbReference type="AlphaFoldDB" id="A0A6J4LZE0"/>
<dbReference type="EMBL" id="CADCUA010000582">
    <property type="protein sequence ID" value="CAA9345987.1"/>
    <property type="molecule type" value="Genomic_DNA"/>
</dbReference>
<protein>
    <submittedName>
        <fullName evidence="1">Uncharacterized protein</fullName>
    </submittedName>
</protein>
<organism evidence="1">
    <name type="scientific">uncultured Lysobacter sp</name>
    <dbReference type="NCBI Taxonomy" id="271060"/>
    <lineage>
        <taxon>Bacteria</taxon>
        <taxon>Pseudomonadati</taxon>
        <taxon>Pseudomonadota</taxon>
        <taxon>Gammaproteobacteria</taxon>
        <taxon>Lysobacterales</taxon>
        <taxon>Lysobacteraceae</taxon>
        <taxon>Lysobacter</taxon>
        <taxon>environmental samples</taxon>
    </lineage>
</organism>
<gene>
    <name evidence="1" type="ORF">AVDCRST_MAG71-2493</name>
</gene>
<accession>A0A6J4LZE0</accession>
<reference evidence="1" key="1">
    <citation type="submission" date="2020-02" db="EMBL/GenBank/DDBJ databases">
        <authorList>
            <person name="Meier V. D."/>
        </authorList>
    </citation>
    <scope>NUCLEOTIDE SEQUENCE</scope>
    <source>
        <strain evidence="1">AVDCRST_MAG71</strain>
    </source>
</reference>
<name>A0A6J4LZE0_9GAMM</name>
<proteinExistence type="predicted"/>
<sequence>MECWNACAPRAAAGFSPLSRKRLTRCNNTRHLSTCVIYGA</sequence>
<evidence type="ECO:0000313" key="1">
    <source>
        <dbReference type="EMBL" id="CAA9345987.1"/>
    </source>
</evidence>